<dbReference type="EMBL" id="JACCBU010000001">
    <property type="protein sequence ID" value="NYE70546.1"/>
    <property type="molecule type" value="Genomic_DNA"/>
</dbReference>
<gene>
    <name evidence="1" type="ORF">BKA15_001875</name>
</gene>
<protein>
    <recommendedName>
        <fullName evidence="3">Amidohydrolase family protein</fullName>
    </recommendedName>
</protein>
<name>A0A7Y9LC63_9ACTN</name>
<dbReference type="InterPro" id="IPR011059">
    <property type="entry name" value="Metal-dep_hydrolase_composite"/>
</dbReference>
<evidence type="ECO:0008006" key="3">
    <source>
        <dbReference type="Google" id="ProtNLM"/>
    </source>
</evidence>
<dbReference type="InterPro" id="IPR051781">
    <property type="entry name" value="Metallo-dep_Hydrolase"/>
</dbReference>
<dbReference type="GO" id="GO:0016810">
    <property type="term" value="F:hydrolase activity, acting on carbon-nitrogen (but not peptide) bonds"/>
    <property type="evidence" value="ECO:0007669"/>
    <property type="project" value="InterPro"/>
</dbReference>
<keyword evidence="2" id="KW-1185">Reference proteome</keyword>
<dbReference type="PANTHER" id="PTHR43135">
    <property type="entry name" value="ALPHA-D-RIBOSE 1-METHYLPHOSPHONATE 5-TRIPHOSPHATE DIPHOSPHATASE"/>
    <property type="match status" value="1"/>
</dbReference>
<reference evidence="1 2" key="1">
    <citation type="submission" date="2020-07" db="EMBL/GenBank/DDBJ databases">
        <title>Sequencing the genomes of 1000 actinobacteria strains.</title>
        <authorList>
            <person name="Klenk H.-P."/>
        </authorList>
    </citation>
    <scope>NUCLEOTIDE SEQUENCE [LARGE SCALE GENOMIC DNA]</scope>
    <source>
        <strain evidence="1 2">DSM 22083</strain>
    </source>
</reference>
<dbReference type="InterPro" id="IPR032466">
    <property type="entry name" value="Metal_Hydrolase"/>
</dbReference>
<evidence type="ECO:0000313" key="1">
    <source>
        <dbReference type="EMBL" id="NYE70546.1"/>
    </source>
</evidence>
<dbReference type="SUPFAM" id="SSF51338">
    <property type="entry name" value="Composite domain of metallo-dependent hydrolases"/>
    <property type="match status" value="1"/>
</dbReference>
<dbReference type="PANTHER" id="PTHR43135:SF3">
    <property type="entry name" value="ALPHA-D-RIBOSE 1-METHYLPHOSPHONATE 5-TRIPHOSPHATE DIPHOSPHATASE"/>
    <property type="match status" value="1"/>
</dbReference>
<dbReference type="Gene3D" id="3.30.110.90">
    <property type="entry name" value="Amidohydrolase"/>
    <property type="match status" value="1"/>
</dbReference>
<accession>A0A7Y9LC63</accession>
<dbReference type="Gene3D" id="3.40.50.10910">
    <property type="entry name" value="Amidohydrolase"/>
    <property type="match status" value="1"/>
</dbReference>
<dbReference type="Proteomes" id="UP000569914">
    <property type="component" value="Unassembled WGS sequence"/>
</dbReference>
<sequence>MCGPPISRRRLLGTAVAVASGSAVTGCSPDAEDVDYRTDGASFALTNVAVFDGEQLSDADTVLVRDGLIAGVGAGLSVPDELPKRDGQGRLLLPGLIDAHAHAATFFANASLRFGATTLLEMAGVPSPDEVAARKDPARADAADVWSAGNMITVPGGHGTQWGGNPPVLKPGADVDAFIGERLEEVRTSSSWSSTSMRGRSRR</sequence>
<proteinExistence type="predicted"/>
<dbReference type="PROSITE" id="PS51318">
    <property type="entry name" value="TAT"/>
    <property type="match status" value="1"/>
</dbReference>
<evidence type="ECO:0000313" key="2">
    <source>
        <dbReference type="Proteomes" id="UP000569914"/>
    </source>
</evidence>
<organism evidence="1 2">
    <name type="scientific">Microlunatus parietis</name>
    <dbReference type="NCBI Taxonomy" id="682979"/>
    <lineage>
        <taxon>Bacteria</taxon>
        <taxon>Bacillati</taxon>
        <taxon>Actinomycetota</taxon>
        <taxon>Actinomycetes</taxon>
        <taxon>Propionibacteriales</taxon>
        <taxon>Propionibacteriaceae</taxon>
        <taxon>Microlunatus</taxon>
    </lineage>
</organism>
<dbReference type="InterPro" id="IPR006311">
    <property type="entry name" value="TAT_signal"/>
</dbReference>
<comment type="caution">
    <text evidence="1">The sequence shown here is derived from an EMBL/GenBank/DDBJ whole genome shotgun (WGS) entry which is preliminary data.</text>
</comment>
<dbReference type="SUPFAM" id="SSF51556">
    <property type="entry name" value="Metallo-dependent hydrolases"/>
    <property type="match status" value="1"/>
</dbReference>
<dbReference type="AlphaFoldDB" id="A0A7Y9LC63"/>
<dbReference type="Gene3D" id="2.30.40.10">
    <property type="entry name" value="Urease, subunit C, domain 1"/>
    <property type="match status" value="1"/>
</dbReference>